<name>A0AAD7WFS8_9TELE</name>
<dbReference type="EMBL" id="JAINUG010000117">
    <property type="protein sequence ID" value="KAJ8395382.1"/>
    <property type="molecule type" value="Genomic_DNA"/>
</dbReference>
<protein>
    <submittedName>
        <fullName evidence="2">Uncharacterized protein</fullName>
    </submittedName>
</protein>
<evidence type="ECO:0000313" key="3">
    <source>
        <dbReference type="Proteomes" id="UP001221898"/>
    </source>
</evidence>
<reference evidence="2" key="1">
    <citation type="journal article" date="2023" name="Science">
        <title>Genome structures resolve the early diversification of teleost fishes.</title>
        <authorList>
            <person name="Parey E."/>
            <person name="Louis A."/>
            <person name="Montfort J."/>
            <person name="Bouchez O."/>
            <person name="Roques C."/>
            <person name="Iampietro C."/>
            <person name="Lluch J."/>
            <person name="Castinel A."/>
            <person name="Donnadieu C."/>
            <person name="Desvignes T."/>
            <person name="Floi Bucao C."/>
            <person name="Jouanno E."/>
            <person name="Wen M."/>
            <person name="Mejri S."/>
            <person name="Dirks R."/>
            <person name="Jansen H."/>
            <person name="Henkel C."/>
            <person name="Chen W.J."/>
            <person name="Zahm M."/>
            <person name="Cabau C."/>
            <person name="Klopp C."/>
            <person name="Thompson A.W."/>
            <person name="Robinson-Rechavi M."/>
            <person name="Braasch I."/>
            <person name="Lecointre G."/>
            <person name="Bobe J."/>
            <person name="Postlethwait J.H."/>
            <person name="Berthelot C."/>
            <person name="Roest Crollius H."/>
            <person name="Guiguen Y."/>
        </authorList>
    </citation>
    <scope>NUCLEOTIDE SEQUENCE</scope>
    <source>
        <strain evidence="2">NC1722</strain>
    </source>
</reference>
<dbReference type="Proteomes" id="UP001221898">
    <property type="component" value="Unassembled WGS sequence"/>
</dbReference>
<sequence length="72" mass="7776">MVTSSQTRNPTNSSPPELPWPVFHCSADPASDDDSTHGDGEGEIIDPNLNLSTSPVLQGRMSVYHPKTDELV</sequence>
<comment type="caution">
    <text evidence="2">The sequence shown here is derived from an EMBL/GenBank/DDBJ whole genome shotgun (WGS) entry which is preliminary data.</text>
</comment>
<evidence type="ECO:0000256" key="1">
    <source>
        <dbReference type="SAM" id="MobiDB-lite"/>
    </source>
</evidence>
<gene>
    <name evidence="2" type="ORF">AAFF_G00033670</name>
</gene>
<accession>A0AAD7WFS8</accession>
<feature type="compositionally biased region" description="Polar residues" evidence="1">
    <location>
        <begin position="1"/>
        <end position="15"/>
    </location>
</feature>
<keyword evidence="3" id="KW-1185">Reference proteome</keyword>
<evidence type="ECO:0000313" key="2">
    <source>
        <dbReference type="EMBL" id="KAJ8395382.1"/>
    </source>
</evidence>
<proteinExistence type="predicted"/>
<feature type="region of interest" description="Disordered" evidence="1">
    <location>
        <begin position="1"/>
        <end position="54"/>
    </location>
</feature>
<organism evidence="2 3">
    <name type="scientific">Aldrovandia affinis</name>
    <dbReference type="NCBI Taxonomy" id="143900"/>
    <lineage>
        <taxon>Eukaryota</taxon>
        <taxon>Metazoa</taxon>
        <taxon>Chordata</taxon>
        <taxon>Craniata</taxon>
        <taxon>Vertebrata</taxon>
        <taxon>Euteleostomi</taxon>
        <taxon>Actinopterygii</taxon>
        <taxon>Neopterygii</taxon>
        <taxon>Teleostei</taxon>
        <taxon>Notacanthiformes</taxon>
        <taxon>Halosauridae</taxon>
        <taxon>Aldrovandia</taxon>
    </lineage>
</organism>
<dbReference type="AlphaFoldDB" id="A0AAD7WFS8"/>